<organism evidence="6">
    <name type="scientific">Fagus sylvatica</name>
    <name type="common">Beechnut</name>
    <dbReference type="NCBI Taxonomy" id="28930"/>
    <lineage>
        <taxon>Eukaryota</taxon>
        <taxon>Viridiplantae</taxon>
        <taxon>Streptophyta</taxon>
        <taxon>Embryophyta</taxon>
        <taxon>Tracheophyta</taxon>
        <taxon>Spermatophyta</taxon>
        <taxon>Magnoliopsida</taxon>
        <taxon>eudicotyledons</taxon>
        <taxon>Gunneridae</taxon>
        <taxon>Pentapetalae</taxon>
        <taxon>rosids</taxon>
        <taxon>fabids</taxon>
        <taxon>Fagales</taxon>
        <taxon>Fagaceae</taxon>
        <taxon>Fagus</taxon>
    </lineage>
</organism>
<keyword evidence="3" id="KW-0804">Transcription</keyword>
<dbReference type="GO" id="GO:0003677">
    <property type="term" value="F:DNA binding"/>
    <property type="evidence" value="ECO:0007669"/>
    <property type="project" value="UniProtKB-KW"/>
</dbReference>
<reference evidence="6" key="1">
    <citation type="submission" date="2018-02" db="EMBL/GenBank/DDBJ databases">
        <authorList>
            <person name="Cohen D.B."/>
            <person name="Kent A.D."/>
        </authorList>
    </citation>
    <scope>NUCLEOTIDE SEQUENCE</scope>
</reference>
<evidence type="ECO:0000256" key="2">
    <source>
        <dbReference type="ARBA" id="ARBA00023125"/>
    </source>
</evidence>
<name>A0A2N9F7F3_FAGSY</name>
<keyword evidence="4" id="KW-0539">Nucleus</keyword>
<dbReference type="Gene3D" id="2.170.150.80">
    <property type="entry name" value="NAC domain"/>
    <property type="match status" value="1"/>
</dbReference>
<keyword evidence="1" id="KW-0805">Transcription regulation</keyword>
<dbReference type="Pfam" id="PF02365">
    <property type="entry name" value="NAM"/>
    <property type="match status" value="1"/>
</dbReference>
<dbReference type="EMBL" id="OIVN01000615">
    <property type="protein sequence ID" value="SPC83025.1"/>
    <property type="molecule type" value="Genomic_DNA"/>
</dbReference>
<dbReference type="GO" id="GO:0006355">
    <property type="term" value="P:regulation of DNA-templated transcription"/>
    <property type="evidence" value="ECO:0007669"/>
    <property type="project" value="InterPro"/>
</dbReference>
<dbReference type="EMBL" id="OIVN01001590">
    <property type="protein sequence ID" value="SPC95656.1"/>
    <property type="molecule type" value="Genomic_DNA"/>
</dbReference>
<dbReference type="InterPro" id="IPR036093">
    <property type="entry name" value="NAC_dom_sf"/>
</dbReference>
<keyword evidence="2" id="KW-0238">DNA-binding</keyword>
<dbReference type="AlphaFoldDB" id="A0A2N9F7F3"/>
<dbReference type="PANTHER" id="PTHR31719:SF164">
    <property type="entry name" value="NAC DOMAIN-CONTAINING PROTEIN"/>
    <property type="match status" value="1"/>
</dbReference>
<evidence type="ECO:0000313" key="7">
    <source>
        <dbReference type="EMBL" id="SPC95656.1"/>
    </source>
</evidence>
<feature type="domain" description="NAC" evidence="5">
    <location>
        <begin position="3"/>
        <end position="165"/>
    </location>
</feature>
<gene>
    <name evidence="6" type="ORF">FSB_LOCUS10907</name>
    <name evidence="7" type="ORF">FSB_LOCUS23538</name>
</gene>
<dbReference type="InterPro" id="IPR003441">
    <property type="entry name" value="NAC-dom"/>
</dbReference>
<dbReference type="PANTHER" id="PTHR31719">
    <property type="entry name" value="NAC TRANSCRIPTION FACTOR 56"/>
    <property type="match status" value="1"/>
</dbReference>
<evidence type="ECO:0000259" key="5">
    <source>
        <dbReference type="PROSITE" id="PS51005"/>
    </source>
</evidence>
<evidence type="ECO:0000313" key="6">
    <source>
        <dbReference type="EMBL" id="SPC83025.1"/>
    </source>
</evidence>
<sequence>MGLLPGYRFCPTELELIRCYLLNKVTGNPIPGLGLDNVNVMNPVIECDLYGDPRIWMNIFEETGMKCLYFYTKLKMKKKMGKKSDDNNGNRVERSTQWGTWRGQSDGKVCQNRIHVGSKRSFTYAAKKGFNANNIGWVMYEYRLDGIYGNHRNQHNYVICKIKKKSEKQKGNGMDDTSTASNFKQEDVHQVQQIFELSNNGLTLVPHSTTDHSYNGLTLVLPHSTTDQQMFEQYSNINGLLAPHCTKDAEDNTIESFDYCLTEEELEQLMSSPDLEFPCVASGHDAFTSLTQLLV</sequence>
<dbReference type="GO" id="GO:0048731">
    <property type="term" value="P:system development"/>
    <property type="evidence" value="ECO:0007669"/>
    <property type="project" value="TreeGrafter"/>
</dbReference>
<evidence type="ECO:0000256" key="4">
    <source>
        <dbReference type="ARBA" id="ARBA00023242"/>
    </source>
</evidence>
<dbReference type="SUPFAM" id="SSF101941">
    <property type="entry name" value="NAC domain"/>
    <property type="match status" value="1"/>
</dbReference>
<evidence type="ECO:0000256" key="3">
    <source>
        <dbReference type="ARBA" id="ARBA00023163"/>
    </source>
</evidence>
<proteinExistence type="predicted"/>
<evidence type="ECO:0000256" key="1">
    <source>
        <dbReference type="ARBA" id="ARBA00023015"/>
    </source>
</evidence>
<accession>A0A2N9F7F3</accession>
<dbReference type="PROSITE" id="PS51005">
    <property type="entry name" value="NAC"/>
    <property type="match status" value="1"/>
</dbReference>
<protein>
    <recommendedName>
        <fullName evidence="5">NAC domain-containing protein</fullName>
    </recommendedName>
</protein>